<evidence type="ECO:0000313" key="6">
    <source>
        <dbReference type="Proteomes" id="UP000772434"/>
    </source>
</evidence>
<comment type="similarity">
    <text evidence="1 3">Belongs to the cut8/STS1 family.</text>
</comment>
<comment type="caution">
    <text evidence="5">The sequence shown here is derived from an EMBL/GenBank/DDBJ whole genome shotgun (WGS) entry which is preliminary data.</text>
</comment>
<reference evidence="5" key="1">
    <citation type="submission" date="2020-11" db="EMBL/GenBank/DDBJ databases">
        <authorList>
            <consortium name="DOE Joint Genome Institute"/>
            <person name="Ahrendt S."/>
            <person name="Riley R."/>
            <person name="Andreopoulos W."/>
            <person name="Labutti K."/>
            <person name="Pangilinan J."/>
            <person name="Ruiz-Duenas F.J."/>
            <person name="Barrasa J.M."/>
            <person name="Sanchez-Garcia M."/>
            <person name="Camarero S."/>
            <person name="Miyauchi S."/>
            <person name="Serrano A."/>
            <person name="Linde D."/>
            <person name="Babiker R."/>
            <person name="Drula E."/>
            <person name="Ayuso-Fernandez I."/>
            <person name="Pacheco R."/>
            <person name="Padilla G."/>
            <person name="Ferreira P."/>
            <person name="Barriuso J."/>
            <person name="Kellner H."/>
            <person name="Castanera R."/>
            <person name="Alfaro M."/>
            <person name="Ramirez L."/>
            <person name="Pisabarro A.G."/>
            <person name="Kuo A."/>
            <person name="Tritt A."/>
            <person name="Lipzen A."/>
            <person name="He G."/>
            <person name="Yan M."/>
            <person name="Ng V."/>
            <person name="Cullen D."/>
            <person name="Martin F."/>
            <person name="Rosso M.-N."/>
            <person name="Henrissat B."/>
            <person name="Hibbett D."/>
            <person name="Martinez A.T."/>
            <person name="Grigoriev I.V."/>
        </authorList>
    </citation>
    <scope>NUCLEOTIDE SEQUENCE</scope>
    <source>
        <strain evidence="5">AH 40177</strain>
    </source>
</reference>
<dbReference type="GO" id="GO:0031965">
    <property type="term" value="C:nuclear membrane"/>
    <property type="evidence" value="ECO:0007669"/>
    <property type="project" value="TreeGrafter"/>
</dbReference>
<evidence type="ECO:0000256" key="1">
    <source>
        <dbReference type="ARBA" id="ARBA00006199"/>
    </source>
</evidence>
<comment type="subcellular location">
    <subcellularLocation>
        <location evidence="3">Cytoplasm</location>
    </subcellularLocation>
    <subcellularLocation>
        <location evidence="3">Nucleus</location>
    </subcellularLocation>
</comment>
<organism evidence="5 6">
    <name type="scientific">Rhodocollybia butyracea</name>
    <dbReference type="NCBI Taxonomy" id="206335"/>
    <lineage>
        <taxon>Eukaryota</taxon>
        <taxon>Fungi</taxon>
        <taxon>Dikarya</taxon>
        <taxon>Basidiomycota</taxon>
        <taxon>Agaricomycotina</taxon>
        <taxon>Agaricomycetes</taxon>
        <taxon>Agaricomycetidae</taxon>
        <taxon>Agaricales</taxon>
        <taxon>Marasmiineae</taxon>
        <taxon>Omphalotaceae</taxon>
        <taxon>Rhodocollybia</taxon>
    </lineage>
</organism>
<keyword evidence="3" id="KW-0653">Protein transport</keyword>
<name>A0A9P5Q7Q4_9AGAR</name>
<proteinExistence type="inferred from homology"/>
<comment type="subunit">
    <text evidence="3">Binds the proteasome.</text>
</comment>
<dbReference type="PANTHER" id="PTHR28032:SF1">
    <property type="entry name" value="FI02826P"/>
    <property type="match status" value="1"/>
</dbReference>
<feature type="compositionally biased region" description="Basic and acidic residues" evidence="4">
    <location>
        <begin position="66"/>
        <end position="90"/>
    </location>
</feature>
<feature type="region of interest" description="Disordered" evidence="4">
    <location>
        <begin position="1"/>
        <end position="29"/>
    </location>
</feature>
<comment type="function">
    <text evidence="3">Involved in ubiquitin-mediated protein degradation. Regulatory factor in the ubiquitin/proteasome pathway that controls the turnover of proteasome substrates. Targets proteasomes to the nucleus and facilitates the degradation of nuclear proteins.</text>
</comment>
<sequence length="364" mass="40157">MANVLDPSYSIGFHPRSSKDAPGFGFGLSSNNMPSPFQSAQAASAFNQLASTFLGNATHRAQKRRHEPEDSENYRQDEVMDRSPTPERPKRAAPKRIRMATSSDSQNKDDNSARVPEDKDVDIGVLLATLPPQSLLPILTSLIKSHPSLKSAILPLIPRPTVETAMQALAESSKKLRDSYPYSNNSLFSQPQSSSTSFGFGFGAGPASGTGMRDSYVQSRLRPHVTEFVSTCISYLPYFSYTSSSSQSALASQNKAHPTEVFVFLSNLTAHVLSHPQLAQASLEPLLMLRLSEEWNAWVARVDAVVNQEGGMFGRETVENWMQKLDEFAAKDSQFGHVMRGVRDQWVARVGWLAGRTHQHPMES</sequence>
<protein>
    <recommendedName>
        <fullName evidence="3">Tethering factor for nuclear proteasome STS1</fullName>
    </recommendedName>
</protein>
<keyword evidence="2 3" id="KW-0539">Nucleus</keyword>
<dbReference type="InterPro" id="IPR038422">
    <property type="entry name" value="Cut8/Sts1_sf"/>
</dbReference>
<dbReference type="GO" id="GO:0015031">
    <property type="term" value="P:protein transport"/>
    <property type="evidence" value="ECO:0007669"/>
    <property type="project" value="UniProtKB-UniRule"/>
</dbReference>
<feature type="region of interest" description="Disordered" evidence="4">
    <location>
        <begin position="54"/>
        <end position="117"/>
    </location>
</feature>
<dbReference type="InterPro" id="IPR013868">
    <property type="entry name" value="Cut8/Sts1_fam"/>
</dbReference>
<dbReference type="GO" id="GO:0005737">
    <property type="term" value="C:cytoplasm"/>
    <property type="evidence" value="ECO:0007669"/>
    <property type="project" value="UniProtKB-SubCell"/>
</dbReference>
<keyword evidence="3" id="KW-0813">Transport</keyword>
<dbReference type="GO" id="GO:0070628">
    <property type="term" value="F:proteasome binding"/>
    <property type="evidence" value="ECO:0007669"/>
    <property type="project" value="TreeGrafter"/>
</dbReference>
<dbReference type="Pfam" id="PF08559">
    <property type="entry name" value="Cut8"/>
    <property type="match status" value="1"/>
</dbReference>
<dbReference type="Proteomes" id="UP000772434">
    <property type="component" value="Unassembled WGS sequence"/>
</dbReference>
<keyword evidence="3" id="KW-0963">Cytoplasm</keyword>
<evidence type="ECO:0000313" key="5">
    <source>
        <dbReference type="EMBL" id="KAF9076198.1"/>
    </source>
</evidence>
<dbReference type="PANTHER" id="PTHR28032">
    <property type="entry name" value="FI02826P"/>
    <property type="match status" value="1"/>
</dbReference>
<dbReference type="AlphaFoldDB" id="A0A9P5Q7Q4"/>
<evidence type="ECO:0000256" key="2">
    <source>
        <dbReference type="ARBA" id="ARBA00023242"/>
    </source>
</evidence>
<gene>
    <name evidence="5" type="ORF">BDP27DRAFT_1210966</name>
</gene>
<feature type="compositionally biased region" description="Basic and acidic residues" evidence="4">
    <location>
        <begin position="106"/>
        <end position="117"/>
    </location>
</feature>
<evidence type="ECO:0000256" key="4">
    <source>
        <dbReference type="SAM" id="MobiDB-lite"/>
    </source>
</evidence>
<keyword evidence="6" id="KW-1185">Reference proteome</keyword>
<dbReference type="GO" id="GO:0031144">
    <property type="term" value="P:proteasome localization"/>
    <property type="evidence" value="ECO:0007669"/>
    <property type="project" value="UniProtKB-UniRule"/>
</dbReference>
<accession>A0A9P5Q7Q4</accession>
<dbReference type="GO" id="GO:0071630">
    <property type="term" value="P:nuclear protein quality control by the ubiquitin-proteasome system"/>
    <property type="evidence" value="ECO:0007669"/>
    <property type="project" value="UniProtKB-UniRule"/>
</dbReference>
<evidence type="ECO:0000256" key="3">
    <source>
        <dbReference type="RuleBase" id="RU368013"/>
    </source>
</evidence>
<dbReference type="EMBL" id="JADNRY010000007">
    <property type="protein sequence ID" value="KAF9076198.1"/>
    <property type="molecule type" value="Genomic_DNA"/>
</dbReference>
<dbReference type="OrthoDB" id="10061064at2759"/>
<dbReference type="Gene3D" id="1.20.58.1590">
    <property type="entry name" value="Tethering factor for nuclear proteasome Cut8/Sts1"/>
    <property type="match status" value="1"/>
</dbReference>